<dbReference type="InterPro" id="IPR038765">
    <property type="entry name" value="Papain-like_cys_pep_sf"/>
</dbReference>
<protein>
    <submittedName>
        <fullName evidence="2">Uncharacterized protein</fullName>
    </submittedName>
</protein>
<evidence type="ECO:0000256" key="1">
    <source>
        <dbReference type="SAM" id="MobiDB-lite"/>
    </source>
</evidence>
<feature type="region of interest" description="Disordered" evidence="1">
    <location>
        <begin position="214"/>
        <end position="247"/>
    </location>
</feature>
<dbReference type="AlphaFoldDB" id="A0A1M7Z8M4"/>
<dbReference type="STRING" id="1123029.SAMN02745172_00607"/>
<accession>A0A1M7Z8M4</accession>
<reference evidence="2 3" key="1">
    <citation type="submission" date="2016-12" db="EMBL/GenBank/DDBJ databases">
        <authorList>
            <person name="Song W.-J."/>
            <person name="Kurnit D.M."/>
        </authorList>
    </citation>
    <scope>NUCLEOTIDE SEQUENCE [LARGE SCALE GENOMIC DNA]</scope>
    <source>
        <strain evidence="2 3">DSM 19599</strain>
    </source>
</reference>
<sequence>MKSEVYMLTKVQMYARTAPGRGFLQHFRLLTDSPLHLPGVCYGASVEWLSSYYLNDGDRRFWEKYSNPFKSHHEIVTAHDTKRSSAGLKICDPGMPGAPTDPQLWRSGHESGLKYYRVGFETGILSKKMMAHAMAAYTTGDDRRGSLFDPNIGQYDIGEGYYKDWPSLWKDLWEYYDFKSVEACDVIPARMVHHTDGDDFVHVDYDTLLTFSPGSSAAASHAPPPPSASAASGLKRSDSTDSFTLID</sequence>
<gene>
    <name evidence="2" type="ORF">SAMN02745172_00607</name>
</gene>
<dbReference type="SUPFAM" id="SSF54001">
    <property type="entry name" value="Cysteine proteinases"/>
    <property type="match status" value="1"/>
</dbReference>
<evidence type="ECO:0000313" key="3">
    <source>
        <dbReference type="Proteomes" id="UP000186406"/>
    </source>
</evidence>
<proteinExistence type="predicted"/>
<name>A0A1M7Z8M4_9HYPH</name>
<keyword evidence="3" id="KW-1185">Reference proteome</keyword>
<dbReference type="EMBL" id="FRXO01000001">
    <property type="protein sequence ID" value="SHO61130.1"/>
    <property type="molecule type" value="Genomic_DNA"/>
</dbReference>
<organism evidence="2 3">
    <name type="scientific">Pseudoxanthobacter soli DSM 19599</name>
    <dbReference type="NCBI Taxonomy" id="1123029"/>
    <lineage>
        <taxon>Bacteria</taxon>
        <taxon>Pseudomonadati</taxon>
        <taxon>Pseudomonadota</taxon>
        <taxon>Alphaproteobacteria</taxon>
        <taxon>Hyphomicrobiales</taxon>
        <taxon>Segnochrobactraceae</taxon>
        <taxon>Pseudoxanthobacter</taxon>
    </lineage>
</organism>
<evidence type="ECO:0000313" key="2">
    <source>
        <dbReference type="EMBL" id="SHO61130.1"/>
    </source>
</evidence>
<dbReference type="Proteomes" id="UP000186406">
    <property type="component" value="Unassembled WGS sequence"/>
</dbReference>